<organism evidence="2 3">
    <name type="scientific">Haloquadratum walsbyi J07HQW2</name>
    <dbReference type="NCBI Taxonomy" id="1238425"/>
    <lineage>
        <taxon>Archaea</taxon>
        <taxon>Methanobacteriati</taxon>
        <taxon>Methanobacteriota</taxon>
        <taxon>Stenosarchaea group</taxon>
        <taxon>Halobacteria</taxon>
        <taxon>Halobacteriales</taxon>
        <taxon>Haloferacaceae</taxon>
        <taxon>Haloquadratum</taxon>
    </lineage>
</organism>
<dbReference type="InterPro" id="IPR007138">
    <property type="entry name" value="ABM_dom"/>
</dbReference>
<dbReference type="GO" id="GO:0003824">
    <property type="term" value="F:catalytic activity"/>
    <property type="evidence" value="ECO:0007669"/>
    <property type="project" value="TreeGrafter"/>
</dbReference>
<name>U1PL25_9EURY</name>
<dbReference type="Pfam" id="PF03992">
    <property type="entry name" value="ABM"/>
    <property type="match status" value="1"/>
</dbReference>
<dbReference type="eggNOG" id="arCOG04806">
    <property type="taxonomic scope" value="Archaea"/>
</dbReference>
<dbReference type="SUPFAM" id="SSF54909">
    <property type="entry name" value="Dimeric alpha+beta barrel"/>
    <property type="match status" value="1"/>
</dbReference>
<evidence type="ECO:0000313" key="2">
    <source>
        <dbReference type="EMBL" id="ERG94377.1"/>
    </source>
</evidence>
<evidence type="ECO:0000313" key="3">
    <source>
        <dbReference type="Proteomes" id="UP000030710"/>
    </source>
</evidence>
<reference evidence="2 3" key="1">
    <citation type="journal article" date="2013" name="PLoS ONE">
        <title>Assembly-driven community genomics of a hypersaline microbial ecosystem.</title>
        <authorList>
            <person name="Podell S."/>
            <person name="Ugalde J.A."/>
            <person name="Narasingarao P."/>
            <person name="Banfield J.F."/>
            <person name="Heidelberg K.B."/>
            <person name="Allen E.E."/>
        </authorList>
    </citation>
    <scope>NUCLEOTIDE SEQUENCE [LARGE SCALE GENOMIC DNA]</scope>
    <source>
        <strain evidence="3">J07HQW2</strain>
    </source>
</reference>
<dbReference type="HOGENOM" id="CLU_131496_11_0_2"/>
<proteinExistence type="predicted"/>
<dbReference type="PROSITE" id="PS51725">
    <property type="entry name" value="ABM"/>
    <property type="match status" value="1"/>
</dbReference>
<dbReference type="PANTHER" id="PTHR33336">
    <property type="entry name" value="QUINOL MONOOXYGENASE YGIN-RELATED"/>
    <property type="match status" value="1"/>
</dbReference>
<dbReference type="InterPro" id="IPR050744">
    <property type="entry name" value="AI-2_Isomerase_LsrG"/>
</dbReference>
<gene>
    <name evidence="2" type="ORF">J07HQW2_00811</name>
</gene>
<dbReference type="Proteomes" id="UP000030710">
    <property type="component" value="Unassembled WGS sequence"/>
</dbReference>
<accession>U1PL25</accession>
<dbReference type="Gene3D" id="3.30.70.100">
    <property type="match status" value="1"/>
</dbReference>
<sequence length="102" mass="11619">MIVIHSEVPISDESKPEASKILKDMALKSREEPGVIDYRVTFDIETPVTARIIEQYDDWDAVKSHESSSHLESFQQAIEPHMSAEPTLYQYEVTEKIEAEGP</sequence>
<evidence type="ECO:0000259" key="1">
    <source>
        <dbReference type="PROSITE" id="PS51725"/>
    </source>
</evidence>
<protein>
    <recommendedName>
        <fullName evidence="1">ABM domain-containing protein</fullName>
    </recommendedName>
</protein>
<dbReference type="RefSeq" id="WP_021053869.1">
    <property type="nucleotide sequence ID" value="NZ_KE356561.1"/>
</dbReference>
<dbReference type="InterPro" id="IPR011008">
    <property type="entry name" value="Dimeric_a/b-barrel"/>
</dbReference>
<dbReference type="PANTHER" id="PTHR33336:SF15">
    <property type="entry name" value="ABM DOMAIN-CONTAINING PROTEIN"/>
    <property type="match status" value="1"/>
</dbReference>
<dbReference type="AlphaFoldDB" id="U1PL25"/>
<dbReference type="STRING" id="1238425.J07HQW2_00811"/>
<dbReference type="EMBL" id="KE356561">
    <property type="protein sequence ID" value="ERG94377.1"/>
    <property type="molecule type" value="Genomic_DNA"/>
</dbReference>
<feature type="domain" description="ABM" evidence="1">
    <location>
        <begin position="2"/>
        <end position="93"/>
    </location>
</feature>